<dbReference type="SUPFAM" id="SSF46767">
    <property type="entry name" value="Methylated DNA-protein cysteine methyltransferase, C-terminal domain"/>
    <property type="match status" value="1"/>
</dbReference>
<sequence>MTVYATLDSPLGELLLVGEESATAKGGTALVSLSMPGQKGAAAVRDGWRRAPEAFEEITRQLRSYFGGELTRFEIEYAPGTGTAFQRQVWAELDAIPYGTTLSYGEIARRIGASSVKVRAVGTAIGRNPALVVRPCHRVIGSDGTLKGYAGGLERKEHLLGLEGALVAASGSADALVGPH</sequence>
<proteinExistence type="predicted"/>
<keyword evidence="1" id="KW-0227">DNA damage</keyword>
<dbReference type="CDD" id="cd06445">
    <property type="entry name" value="ATase"/>
    <property type="match status" value="1"/>
</dbReference>
<dbReference type="EMBL" id="BAAACA010000021">
    <property type="protein sequence ID" value="GAA0604826.1"/>
    <property type="molecule type" value="Genomic_DNA"/>
</dbReference>
<dbReference type="Gene3D" id="3.30.160.70">
    <property type="entry name" value="Methylated DNA-protein cysteine methyltransferase domain"/>
    <property type="match status" value="1"/>
</dbReference>
<feature type="domain" description="Methylated-DNA-[protein]-cysteine S-methyltransferase DNA binding" evidence="2">
    <location>
        <begin position="84"/>
        <end position="165"/>
    </location>
</feature>
<dbReference type="InterPro" id="IPR036217">
    <property type="entry name" value="MethylDNA_cys_MeTrfase_DNAb"/>
</dbReference>
<dbReference type="NCBIfam" id="TIGR00589">
    <property type="entry name" value="ogt"/>
    <property type="match status" value="1"/>
</dbReference>
<evidence type="ECO:0000313" key="4">
    <source>
        <dbReference type="EMBL" id="GAA0604826.1"/>
    </source>
</evidence>
<name>A0ABP3R897_9ACTN</name>
<organism evidence="4 5">
    <name type="scientific">Streptomyces crystallinus</name>
    <dbReference type="NCBI Taxonomy" id="68191"/>
    <lineage>
        <taxon>Bacteria</taxon>
        <taxon>Bacillati</taxon>
        <taxon>Actinomycetota</taxon>
        <taxon>Actinomycetes</taxon>
        <taxon>Kitasatosporales</taxon>
        <taxon>Streptomycetaceae</taxon>
        <taxon>Streptomyces</taxon>
    </lineage>
</organism>
<dbReference type="Proteomes" id="UP001500668">
    <property type="component" value="Unassembled WGS sequence"/>
</dbReference>
<dbReference type="PANTHER" id="PTHR10815">
    <property type="entry name" value="METHYLATED-DNA--PROTEIN-CYSTEINE METHYLTRANSFERASE"/>
    <property type="match status" value="1"/>
</dbReference>
<dbReference type="Pfam" id="PF01035">
    <property type="entry name" value="DNA_binding_1"/>
    <property type="match status" value="1"/>
</dbReference>
<accession>A0ABP3R897</accession>
<comment type="caution">
    <text evidence="4">The sequence shown here is derived from an EMBL/GenBank/DDBJ whole genome shotgun (WGS) entry which is preliminary data.</text>
</comment>
<dbReference type="InterPro" id="IPR036631">
    <property type="entry name" value="MGMT_N_sf"/>
</dbReference>
<evidence type="ECO:0000259" key="2">
    <source>
        <dbReference type="Pfam" id="PF01035"/>
    </source>
</evidence>
<gene>
    <name evidence="4" type="ORF">GCM10010394_38310</name>
</gene>
<protein>
    <submittedName>
        <fullName evidence="4">Methylated-DNA--[protein]-cysteine S-methyltransferase</fullName>
    </submittedName>
</protein>
<dbReference type="InterPro" id="IPR036388">
    <property type="entry name" value="WH-like_DNA-bd_sf"/>
</dbReference>
<keyword evidence="5" id="KW-1185">Reference proteome</keyword>
<dbReference type="InterPro" id="IPR014048">
    <property type="entry name" value="MethylDNA_cys_MeTrfase_DNA-bd"/>
</dbReference>
<dbReference type="Pfam" id="PF02870">
    <property type="entry name" value="Methyltransf_1N"/>
    <property type="match status" value="1"/>
</dbReference>
<evidence type="ECO:0000313" key="5">
    <source>
        <dbReference type="Proteomes" id="UP001500668"/>
    </source>
</evidence>
<evidence type="ECO:0000259" key="3">
    <source>
        <dbReference type="Pfam" id="PF02870"/>
    </source>
</evidence>
<dbReference type="Gene3D" id="1.10.10.10">
    <property type="entry name" value="Winged helix-like DNA-binding domain superfamily/Winged helix DNA-binding domain"/>
    <property type="match status" value="1"/>
</dbReference>
<reference evidence="5" key="1">
    <citation type="journal article" date="2019" name="Int. J. Syst. Evol. Microbiol.">
        <title>The Global Catalogue of Microorganisms (GCM) 10K type strain sequencing project: providing services to taxonomists for standard genome sequencing and annotation.</title>
        <authorList>
            <consortium name="The Broad Institute Genomics Platform"/>
            <consortium name="The Broad Institute Genome Sequencing Center for Infectious Disease"/>
            <person name="Wu L."/>
            <person name="Ma J."/>
        </authorList>
    </citation>
    <scope>NUCLEOTIDE SEQUENCE [LARGE SCALE GENOMIC DNA]</scope>
    <source>
        <strain evidence="5">JCM 5067</strain>
    </source>
</reference>
<feature type="domain" description="Methylguanine DNA methyltransferase ribonuclease-like" evidence="3">
    <location>
        <begin position="3"/>
        <end position="76"/>
    </location>
</feature>
<dbReference type="RefSeq" id="WP_344074935.1">
    <property type="nucleotide sequence ID" value="NZ_BAAACA010000021.1"/>
</dbReference>
<dbReference type="PANTHER" id="PTHR10815:SF5">
    <property type="entry name" value="METHYLATED-DNA--PROTEIN-CYSTEINE METHYLTRANSFERASE"/>
    <property type="match status" value="1"/>
</dbReference>
<dbReference type="SUPFAM" id="SSF53155">
    <property type="entry name" value="Methylated DNA-protein cysteine methyltransferase domain"/>
    <property type="match status" value="1"/>
</dbReference>
<dbReference type="InterPro" id="IPR008332">
    <property type="entry name" value="MethylG_MeTrfase_N"/>
</dbReference>
<evidence type="ECO:0000256" key="1">
    <source>
        <dbReference type="ARBA" id="ARBA00022763"/>
    </source>
</evidence>